<dbReference type="Pfam" id="PF00254">
    <property type="entry name" value="FKBP_C"/>
    <property type="match status" value="1"/>
</dbReference>
<dbReference type="STRING" id="56857.A0A200QB46"/>
<dbReference type="Proteomes" id="UP000195402">
    <property type="component" value="Unassembled WGS sequence"/>
</dbReference>
<evidence type="ECO:0000256" key="3">
    <source>
        <dbReference type="ARBA" id="ARBA00023110"/>
    </source>
</evidence>
<feature type="compositionally biased region" description="Basic residues" evidence="6">
    <location>
        <begin position="276"/>
        <end position="289"/>
    </location>
</feature>
<evidence type="ECO:0000259" key="7">
    <source>
        <dbReference type="PROSITE" id="PS50059"/>
    </source>
</evidence>
<dbReference type="PANTHER" id="PTHR43811:SF19">
    <property type="entry name" value="39 KDA FK506-BINDING NUCLEAR PROTEIN"/>
    <property type="match status" value="1"/>
</dbReference>
<dbReference type="OrthoDB" id="1902587at2759"/>
<dbReference type="GO" id="GO:0005634">
    <property type="term" value="C:nucleus"/>
    <property type="evidence" value="ECO:0007669"/>
    <property type="project" value="UniProtKB-ARBA"/>
</dbReference>
<comment type="catalytic activity">
    <reaction evidence="1 5">
        <text>[protein]-peptidylproline (omega=180) = [protein]-peptidylproline (omega=0)</text>
        <dbReference type="Rhea" id="RHEA:16237"/>
        <dbReference type="Rhea" id="RHEA-COMP:10747"/>
        <dbReference type="Rhea" id="RHEA-COMP:10748"/>
        <dbReference type="ChEBI" id="CHEBI:83833"/>
        <dbReference type="ChEBI" id="CHEBI:83834"/>
        <dbReference type="EC" id="5.2.1.8"/>
    </reaction>
</comment>
<dbReference type="EMBL" id="MVGT01002446">
    <property type="protein sequence ID" value="OVA07685.1"/>
    <property type="molecule type" value="Genomic_DNA"/>
</dbReference>
<evidence type="ECO:0000313" key="8">
    <source>
        <dbReference type="EMBL" id="OVA07685.1"/>
    </source>
</evidence>
<dbReference type="InParanoid" id="A0A200QB46"/>
<dbReference type="InterPro" id="IPR046357">
    <property type="entry name" value="PPIase_dom_sf"/>
</dbReference>
<reference evidence="8 9" key="1">
    <citation type="journal article" date="2017" name="Mol. Plant">
        <title>The Genome of Medicinal Plant Macleaya cordata Provides New Insights into Benzylisoquinoline Alkaloids Metabolism.</title>
        <authorList>
            <person name="Liu X."/>
            <person name="Liu Y."/>
            <person name="Huang P."/>
            <person name="Ma Y."/>
            <person name="Qing Z."/>
            <person name="Tang Q."/>
            <person name="Cao H."/>
            <person name="Cheng P."/>
            <person name="Zheng Y."/>
            <person name="Yuan Z."/>
            <person name="Zhou Y."/>
            <person name="Liu J."/>
            <person name="Tang Z."/>
            <person name="Zhuo Y."/>
            <person name="Zhang Y."/>
            <person name="Yu L."/>
            <person name="Huang J."/>
            <person name="Yang P."/>
            <person name="Peng Q."/>
            <person name="Zhang J."/>
            <person name="Jiang W."/>
            <person name="Zhang Z."/>
            <person name="Lin K."/>
            <person name="Ro D.K."/>
            <person name="Chen X."/>
            <person name="Xiong X."/>
            <person name="Shang Y."/>
            <person name="Huang S."/>
            <person name="Zeng J."/>
        </authorList>
    </citation>
    <scope>NUCLEOTIDE SEQUENCE [LARGE SCALE GENOMIC DNA]</scope>
    <source>
        <strain evidence="9">cv. BLH2017</strain>
        <tissue evidence="8">Root</tissue>
    </source>
</reference>
<feature type="compositionally biased region" description="Basic and acidic residues" evidence="6">
    <location>
        <begin position="188"/>
        <end position="198"/>
    </location>
</feature>
<dbReference type="SUPFAM" id="SSF54534">
    <property type="entry name" value="FKBP-like"/>
    <property type="match status" value="1"/>
</dbReference>
<feature type="compositionally biased region" description="Basic residues" evidence="6">
    <location>
        <begin position="347"/>
        <end position="358"/>
    </location>
</feature>
<dbReference type="FunFam" id="3.10.50.40:FF:000006">
    <property type="entry name" value="Peptidyl-prolyl cis-trans isomerase"/>
    <property type="match status" value="1"/>
</dbReference>
<organism evidence="8 9">
    <name type="scientific">Macleaya cordata</name>
    <name type="common">Five-seeded plume-poppy</name>
    <name type="synonym">Bocconia cordata</name>
    <dbReference type="NCBI Taxonomy" id="56857"/>
    <lineage>
        <taxon>Eukaryota</taxon>
        <taxon>Viridiplantae</taxon>
        <taxon>Streptophyta</taxon>
        <taxon>Embryophyta</taxon>
        <taxon>Tracheophyta</taxon>
        <taxon>Spermatophyta</taxon>
        <taxon>Magnoliopsida</taxon>
        <taxon>Ranunculales</taxon>
        <taxon>Papaveraceae</taxon>
        <taxon>Papaveroideae</taxon>
        <taxon>Macleaya</taxon>
    </lineage>
</organism>
<feature type="compositionally biased region" description="Basic and acidic residues" evidence="6">
    <location>
        <begin position="248"/>
        <end position="259"/>
    </location>
</feature>
<dbReference type="InterPro" id="IPR001179">
    <property type="entry name" value="PPIase_FKBP_dom"/>
</dbReference>
<dbReference type="EC" id="5.2.1.8" evidence="2 5"/>
<dbReference type="InterPro" id="IPR023566">
    <property type="entry name" value="PPIase_Fpr3/Fpr4-like"/>
</dbReference>
<protein>
    <recommendedName>
        <fullName evidence="2 5">peptidylprolyl isomerase</fullName>
        <ecNumber evidence="2 5">5.2.1.8</ecNumber>
    </recommendedName>
</protein>
<feature type="compositionally biased region" description="Basic and acidic residues" evidence="6">
    <location>
        <begin position="359"/>
        <end position="388"/>
    </location>
</feature>
<proteinExistence type="predicted"/>
<dbReference type="FunCoup" id="A0A200QB46">
    <property type="interactions" value="367"/>
</dbReference>
<dbReference type="InterPro" id="IPR041232">
    <property type="entry name" value="NPL"/>
</dbReference>
<evidence type="ECO:0000256" key="2">
    <source>
        <dbReference type="ARBA" id="ARBA00013194"/>
    </source>
</evidence>
<feature type="region of interest" description="Disordered" evidence="6">
    <location>
        <begin position="160"/>
        <end position="388"/>
    </location>
</feature>
<evidence type="ECO:0000256" key="4">
    <source>
        <dbReference type="ARBA" id="ARBA00023235"/>
    </source>
</evidence>
<keyword evidence="3 5" id="KW-0697">Rotamase</keyword>
<name>A0A200QB46_MACCD</name>
<feature type="compositionally biased region" description="Basic and acidic residues" evidence="6">
    <location>
        <begin position="310"/>
        <end position="335"/>
    </location>
</feature>
<evidence type="ECO:0000256" key="6">
    <source>
        <dbReference type="SAM" id="MobiDB-lite"/>
    </source>
</evidence>
<feature type="region of interest" description="Disordered" evidence="6">
    <location>
        <begin position="105"/>
        <end position="129"/>
    </location>
</feature>
<accession>A0A200QB46</accession>
<dbReference type="PIRSF" id="PIRSF001473">
    <property type="entry name" value="FK506-bp_FPR3"/>
    <property type="match status" value="1"/>
</dbReference>
<comment type="caution">
    <text evidence="8">The sequence shown here is derived from an EMBL/GenBank/DDBJ whole genome shotgun (WGS) entry which is preliminary data.</text>
</comment>
<gene>
    <name evidence="8" type="ORF">BVC80_1827g46</name>
</gene>
<dbReference type="Gene3D" id="2.60.120.340">
    <property type="entry name" value="Nucleoplasmin core domain"/>
    <property type="match status" value="1"/>
</dbReference>
<keyword evidence="9" id="KW-1185">Reference proteome</keyword>
<dbReference type="PANTHER" id="PTHR43811">
    <property type="entry name" value="FKBP-TYPE PEPTIDYL-PROLYL CIS-TRANS ISOMERASE FKPA"/>
    <property type="match status" value="1"/>
</dbReference>
<sequence>MSFWGIEVKPGKPFTHNFDNQRGRLHISQATLSIGSSTQKSVVQCNVGDKSPVLLCALLPDKNESCPLDLEFEEEEEVIFSVIGPRSVHLTGYYIPIVGCGHDDDSDSYGEDIAESETEQSEDYDTEEEYDDDFIDDDELEMFQSSPRRKSAVVIEEILDDEKPANGNGSRKRLKKKYQMSDSDDDDQKQIVVKDDTGSKVLESEDEDGFPISSITKNKAKESNKNVENGIGCGAGKKRKIHTGVQDSKAENKVSEQAKDSSVPSTETGHENDVKPKKKKKERSKKKNRGVGDDSQGDVQEANEANPEAAKADKMDQDPVDDEPKEKQPEYKSTEIADDVTDEGHSEKKKKKKKKKKSKAQESDENAKKDDVEKKELTVENKDKEKVKPSKVRTFGNGLVIEDVKMGKPDGKRASPGNTVTVKYIGKLKSNGNIFDSNVIGKPFKFRLGVGQVIPGWDVGVNGMRVGDKRRLTIPPSMGYGDKGAPPKIPQKAWLVFDIELVDVRA</sequence>
<dbReference type="Pfam" id="PF17800">
    <property type="entry name" value="NPL"/>
    <property type="match status" value="1"/>
</dbReference>
<dbReference type="AlphaFoldDB" id="A0A200QB46"/>
<dbReference type="Gene3D" id="3.10.50.40">
    <property type="match status" value="1"/>
</dbReference>
<dbReference type="GO" id="GO:0003755">
    <property type="term" value="F:peptidyl-prolyl cis-trans isomerase activity"/>
    <property type="evidence" value="ECO:0007669"/>
    <property type="project" value="UniProtKB-KW"/>
</dbReference>
<evidence type="ECO:0000256" key="1">
    <source>
        <dbReference type="ARBA" id="ARBA00000971"/>
    </source>
</evidence>
<feature type="domain" description="PPIase FKBP-type" evidence="7">
    <location>
        <begin position="417"/>
        <end position="505"/>
    </location>
</feature>
<dbReference type="OMA" id="TLVKIHY"/>
<evidence type="ECO:0000256" key="5">
    <source>
        <dbReference type="PROSITE-ProRule" id="PRU00277"/>
    </source>
</evidence>
<evidence type="ECO:0000313" key="9">
    <source>
        <dbReference type="Proteomes" id="UP000195402"/>
    </source>
</evidence>
<dbReference type="PROSITE" id="PS50059">
    <property type="entry name" value="FKBP_PPIASE"/>
    <property type="match status" value="1"/>
</dbReference>
<keyword evidence="4 5" id="KW-0413">Isomerase</keyword>